<dbReference type="AlphaFoldDB" id="A0A290MPW2"/>
<accession>A0A290MPW2</accession>
<dbReference type="Proteomes" id="UP000217311">
    <property type="component" value="Chromosome"/>
</dbReference>
<dbReference type="RefSeq" id="WP_096053447.1">
    <property type="nucleotide sequence ID" value="NZ_CP023315.3"/>
</dbReference>
<dbReference type="EMBL" id="CP023315">
    <property type="protein sequence ID" value="ATC34097.1"/>
    <property type="molecule type" value="Genomic_DNA"/>
</dbReference>
<proteinExistence type="predicted"/>
<organism evidence="1 2">
    <name type="scientific">Caulobacter vibrioides</name>
    <name type="common">Caulobacter crescentus</name>
    <dbReference type="NCBI Taxonomy" id="155892"/>
    <lineage>
        <taxon>Bacteria</taxon>
        <taxon>Pseudomonadati</taxon>
        <taxon>Pseudomonadota</taxon>
        <taxon>Alphaproteobacteria</taxon>
        <taxon>Caulobacterales</taxon>
        <taxon>Caulobacteraceae</taxon>
        <taxon>Caulobacter</taxon>
    </lineage>
</organism>
<reference evidence="2" key="1">
    <citation type="submission" date="2017-09" db="EMBL/GenBank/DDBJ databases">
        <title>Genome evolution observed in wild isolates of Caulobacter crescentus.</title>
        <authorList>
            <person name="Ely B."/>
            <person name="Wilson K."/>
            <person name="Scott D."/>
        </authorList>
    </citation>
    <scope>NUCLEOTIDE SEQUENCE [LARGE SCALE GENOMIC DNA]</scope>
    <source>
        <strain evidence="2">CB13b1a</strain>
    </source>
</reference>
<name>A0A290MPW2_CAUVI</name>
<protein>
    <submittedName>
        <fullName evidence="1">Uncharacterized protein</fullName>
    </submittedName>
</protein>
<evidence type="ECO:0000313" key="2">
    <source>
        <dbReference type="Proteomes" id="UP000217311"/>
    </source>
</evidence>
<gene>
    <name evidence="1" type="ORF">CA606_18150</name>
</gene>
<evidence type="ECO:0000313" key="1">
    <source>
        <dbReference type="EMBL" id="ATC34097.1"/>
    </source>
</evidence>
<sequence>MIKDQKIQTPEEDAGELMRAIDALGDAAADQMRGLRDAMQLSASGEPGAALEAARRVAVIRAELEATQQRLRDAGLRRQDIVVPFDDRAVHALGRDGVAYLARKGALTATDVSTAMTYRFLFENAGKGAGLGSQLEDKPKAVRSTSHGVVAAGLFRAYIGVHLTRIDQAVMASDRSGKRLHFVRAVAGEGSTLRSLGKVGRAARAAVAELREGLSVVAYELHDVKRHLFMK</sequence>